<proteinExistence type="predicted"/>
<dbReference type="AlphaFoldDB" id="A0A316FDJ3"/>
<name>A0A316FDJ3_9ACTN</name>
<comment type="caution">
    <text evidence="2">The sequence shown here is derived from an EMBL/GenBank/DDBJ whole genome shotgun (WGS) entry which is preliminary data.</text>
</comment>
<feature type="chain" id="PRO_5038949130" description="Peptidase inhibitor family I36" evidence="1">
    <location>
        <begin position="26"/>
        <end position="123"/>
    </location>
</feature>
<organism evidence="2 3">
    <name type="scientific">Actinoplanes xinjiangensis</name>
    <dbReference type="NCBI Taxonomy" id="512350"/>
    <lineage>
        <taxon>Bacteria</taxon>
        <taxon>Bacillati</taxon>
        <taxon>Actinomycetota</taxon>
        <taxon>Actinomycetes</taxon>
        <taxon>Micromonosporales</taxon>
        <taxon>Micromonosporaceae</taxon>
        <taxon>Actinoplanes</taxon>
    </lineage>
</organism>
<keyword evidence="3" id="KW-1185">Reference proteome</keyword>
<accession>A0A316FDJ3</accession>
<gene>
    <name evidence="2" type="ORF">BC793_10862</name>
</gene>
<evidence type="ECO:0000256" key="1">
    <source>
        <dbReference type="SAM" id="SignalP"/>
    </source>
</evidence>
<evidence type="ECO:0008006" key="4">
    <source>
        <dbReference type="Google" id="ProtNLM"/>
    </source>
</evidence>
<reference evidence="2 3" key="1">
    <citation type="submission" date="2018-05" db="EMBL/GenBank/DDBJ databases">
        <title>Genomic Encyclopedia of Archaeal and Bacterial Type Strains, Phase II (KMG-II): from individual species to whole genera.</title>
        <authorList>
            <person name="Goeker M."/>
        </authorList>
    </citation>
    <scope>NUCLEOTIDE SEQUENCE [LARGE SCALE GENOMIC DNA]</scope>
    <source>
        <strain evidence="2 3">DSM 45184</strain>
    </source>
</reference>
<keyword evidence="1" id="KW-0732">Signal</keyword>
<evidence type="ECO:0000313" key="2">
    <source>
        <dbReference type="EMBL" id="PWK46948.1"/>
    </source>
</evidence>
<evidence type="ECO:0000313" key="3">
    <source>
        <dbReference type="Proteomes" id="UP000245697"/>
    </source>
</evidence>
<feature type="signal peptide" evidence="1">
    <location>
        <begin position="1"/>
        <end position="25"/>
    </location>
</feature>
<protein>
    <recommendedName>
        <fullName evidence="4">Peptidase inhibitor family I36</fullName>
    </recommendedName>
</protein>
<dbReference type="EMBL" id="QGGR01000008">
    <property type="protein sequence ID" value="PWK46948.1"/>
    <property type="molecule type" value="Genomic_DNA"/>
</dbReference>
<dbReference type="RefSeq" id="WP_109594151.1">
    <property type="nucleotide sequence ID" value="NZ_BONA01000049.1"/>
</dbReference>
<sequence length="123" mass="13186">MVHSTLARRGAVLTLLATLFSGAAAVTGVTAAAAATCTGKIANTSSRNVGIAYYRNNVSYGLLRGATRTGSYANPINAFWIPSPARVEYYNLAGSGEWLATHYPDNQGSYWVNPCHYAKVYVY</sequence>
<dbReference type="Proteomes" id="UP000245697">
    <property type="component" value="Unassembled WGS sequence"/>
</dbReference>